<dbReference type="CDD" id="cd08544">
    <property type="entry name" value="Reeler"/>
    <property type="match status" value="1"/>
</dbReference>
<dbReference type="GO" id="GO:0045087">
    <property type="term" value="P:innate immune response"/>
    <property type="evidence" value="ECO:0007669"/>
    <property type="project" value="UniProtKB-KW"/>
</dbReference>
<dbReference type="KEGG" id="hazt:108666345"/>
<evidence type="ECO:0000256" key="1">
    <source>
        <dbReference type="ARBA" id="ARBA00004613"/>
    </source>
</evidence>
<keyword evidence="4" id="KW-0929">Antimicrobial</keyword>
<dbReference type="PANTHER" id="PTHR45828:SF9">
    <property type="entry name" value="CELL WALL INTEGRITY AND STRESS RESPONSE COMPONENT 4-LIKE-RELATED"/>
    <property type="match status" value="1"/>
</dbReference>
<organism evidence="12 13">
    <name type="scientific">Hyalella azteca</name>
    <name type="common">Amphipod</name>
    <dbReference type="NCBI Taxonomy" id="294128"/>
    <lineage>
        <taxon>Eukaryota</taxon>
        <taxon>Metazoa</taxon>
        <taxon>Ecdysozoa</taxon>
        <taxon>Arthropoda</taxon>
        <taxon>Crustacea</taxon>
        <taxon>Multicrustacea</taxon>
        <taxon>Malacostraca</taxon>
        <taxon>Eumalacostraca</taxon>
        <taxon>Peracarida</taxon>
        <taxon>Amphipoda</taxon>
        <taxon>Senticaudata</taxon>
        <taxon>Talitrida</taxon>
        <taxon>Talitroidea</taxon>
        <taxon>Hyalellidae</taxon>
        <taxon>Hyalella</taxon>
    </lineage>
</organism>
<dbReference type="AlphaFoldDB" id="A0A8B7N4B5"/>
<evidence type="ECO:0000259" key="11">
    <source>
        <dbReference type="PROSITE" id="PS51019"/>
    </source>
</evidence>
<evidence type="ECO:0000256" key="8">
    <source>
        <dbReference type="ARBA" id="ARBA00023022"/>
    </source>
</evidence>
<dbReference type="RefSeq" id="XP_018008686.1">
    <property type="nucleotide sequence ID" value="XM_018153197.1"/>
</dbReference>
<evidence type="ECO:0000256" key="4">
    <source>
        <dbReference type="ARBA" id="ARBA00022529"/>
    </source>
</evidence>
<dbReference type="InterPro" id="IPR051237">
    <property type="entry name" value="Ferric-chelate_Red/DefProt"/>
</dbReference>
<feature type="region of interest" description="Disordered" evidence="9">
    <location>
        <begin position="24"/>
        <end position="50"/>
    </location>
</feature>
<keyword evidence="8" id="KW-0044">Antibiotic</keyword>
<keyword evidence="5" id="KW-0399">Innate immunity</keyword>
<evidence type="ECO:0000256" key="9">
    <source>
        <dbReference type="SAM" id="MobiDB-lite"/>
    </source>
</evidence>
<dbReference type="InterPro" id="IPR042307">
    <property type="entry name" value="Reeler_sf"/>
</dbReference>
<dbReference type="GO" id="GO:0016020">
    <property type="term" value="C:membrane"/>
    <property type="evidence" value="ECO:0007669"/>
    <property type="project" value="TreeGrafter"/>
</dbReference>
<evidence type="ECO:0000256" key="6">
    <source>
        <dbReference type="ARBA" id="ARBA00022729"/>
    </source>
</evidence>
<keyword evidence="7" id="KW-0391">Immunity</keyword>
<gene>
    <name evidence="13" type="primary">LOC108666345</name>
</gene>
<dbReference type="Pfam" id="PF02014">
    <property type="entry name" value="Reeler"/>
    <property type="match status" value="1"/>
</dbReference>
<reference evidence="13" key="1">
    <citation type="submission" date="2025-08" db="UniProtKB">
        <authorList>
            <consortium name="RefSeq"/>
        </authorList>
    </citation>
    <scope>IDENTIFICATION</scope>
    <source>
        <tissue evidence="13">Whole organism</tissue>
    </source>
</reference>
<dbReference type="GeneID" id="108666345"/>
<dbReference type="OrthoDB" id="6418377at2759"/>
<evidence type="ECO:0000256" key="10">
    <source>
        <dbReference type="SAM" id="SignalP"/>
    </source>
</evidence>
<accession>A0A8B7N4B5</accession>
<evidence type="ECO:0000256" key="7">
    <source>
        <dbReference type="ARBA" id="ARBA00022859"/>
    </source>
</evidence>
<proteinExistence type="inferred from homology"/>
<protein>
    <submittedName>
        <fullName evidence="13">Defense protein l(2)34Fc</fullName>
    </submittedName>
</protein>
<evidence type="ECO:0000313" key="12">
    <source>
        <dbReference type="Proteomes" id="UP000694843"/>
    </source>
</evidence>
<comment type="similarity">
    <text evidence="2">Belongs to the insect defense protein family.</text>
</comment>
<evidence type="ECO:0000313" key="13">
    <source>
        <dbReference type="RefSeq" id="XP_018008686.1"/>
    </source>
</evidence>
<dbReference type="GO" id="GO:0042742">
    <property type="term" value="P:defense response to bacterium"/>
    <property type="evidence" value="ECO:0007669"/>
    <property type="project" value="UniProtKB-KW"/>
</dbReference>
<dbReference type="PANTHER" id="PTHR45828">
    <property type="entry name" value="CYTOCHROME B561/FERRIC REDUCTASE TRANSMEMBRANE"/>
    <property type="match status" value="1"/>
</dbReference>
<feature type="chain" id="PRO_5034190900" evidence="10">
    <location>
        <begin position="19"/>
        <end position="158"/>
    </location>
</feature>
<dbReference type="PROSITE" id="PS51019">
    <property type="entry name" value="REELIN"/>
    <property type="match status" value="1"/>
</dbReference>
<comment type="subcellular location">
    <subcellularLocation>
        <location evidence="1">Secreted</location>
    </subcellularLocation>
</comment>
<evidence type="ECO:0000256" key="2">
    <source>
        <dbReference type="ARBA" id="ARBA00008501"/>
    </source>
</evidence>
<keyword evidence="6 10" id="KW-0732">Signal</keyword>
<keyword evidence="12" id="KW-1185">Reference proteome</keyword>
<evidence type="ECO:0000256" key="3">
    <source>
        <dbReference type="ARBA" id="ARBA00022525"/>
    </source>
</evidence>
<dbReference type="InterPro" id="IPR002861">
    <property type="entry name" value="Reeler_dom"/>
</dbReference>
<feature type="domain" description="Reelin" evidence="11">
    <location>
        <begin position="13"/>
        <end position="158"/>
    </location>
</feature>
<dbReference type="Proteomes" id="UP000694843">
    <property type="component" value="Unplaced"/>
</dbReference>
<feature type="signal peptide" evidence="10">
    <location>
        <begin position="1"/>
        <end position="18"/>
    </location>
</feature>
<evidence type="ECO:0000256" key="5">
    <source>
        <dbReference type="ARBA" id="ARBA00022588"/>
    </source>
</evidence>
<name>A0A8B7N4B5_HYAAZ</name>
<keyword evidence="3" id="KW-0964">Secreted</keyword>
<dbReference type="Gene3D" id="2.60.40.4060">
    <property type="entry name" value="Reeler domain"/>
    <property type="match status" value="1"/>
</dbReference>
<sequence>MALLRFSVLVLLLGYSNAHSAGAPSSACNSLTPDHGPGTTITSGGQPPYTLDAPARVAPGAATTVSISGAPFKGFIVRAMDAQGNNGGASFLPGTGYQTLDCNAPDDTATHVFSGNGVNSVKLQWSAPKQPGMYRIVATIVKSYSEIYTGYFTDVRVQ</sequence>
<dbReference type="GO" id="GO:0005576">
    <property type="term" value="C:extracellular region"/>
    <property type="evidence" value="ECO:0007669"/>
    <property type="project" value="UniProtKB-SubCell"/>
</dbReference>